<dbReference type="RefSeq" id="WP_011897428.1">
    <property type="nucleotide sequence ID" value="NC_009342.1"/>
</dbReference>
<evidence type="ECO:0000313" key="9">
    <source>
        <dbReference type="EMBL" id="BAF54857.1"/>
    </source>
</evidence>
<keyword evidence="5" id="KW-0175">Coiled coil</keyword>
<evidence type="ECO:0000256" key="6">
    <source>
        <dbReference type="SAM" id="MobiDB-lite"/>
    </source>
</evidence>
<evidence type="ECO:0000256" key="7">
    <source>
        <dbReference type="SAM" id="SignalP"/>
    </source>
</evidence>
<feature type="region of interest" description="Disordered" evidence="6">
    <location>
        <begin position="31"/>
        <end position="56"/>
    </location>
</feature>
<dbReference type="AlphaFoldDB" id="A0AB72VBU1"/>
<dbReference type="InterPro" id="IPR002491">
    <property type="entry name" value="ABC_transptr_periplasmic_BD"/>
</dbReference>
<feature type="coiled-coil region" evidence="5">
    <location>
        <begin position="164"/>
        <end position="191"/>
    </location>
</feature>
<name>A0AB72VBU1_CORGB</name>
<protein>
    <recommendedName>
        <fullName evidence="8">Fe/B12 periplasmic-binding domain-containing protein</fullName>
    </recommendedName>
</protein>
<evidence type="ECO:0000256" key="3">
    <source>
        <dbReference type="ARBA" id="ARBA00022448"/>
    </source>
</evidence>
<evidence type="ECO:0000256" key="2">
    <source>
        <dbReference type="ARBA" id="ARBA00008814"/>
    </source>
</evidence>
<dbReference type="GO" id="GO:1901678">
    <property type="term" value="P:iron coordination entity transport"/>
    <property type="evidence" value="ECO:0007669"/>
    <property type="project" value="UniProtKB-ARBA"/>
</dbReference>
<dbReference type="KEGG" id="cgt:cgR_1863"/>
<dbReference type="InterPro" id="IPR006311">
    <property type="entry name" value="TAT_signal"/>
</dbReference>
<evidence type="ECO:0000256" key="1">
    <source>
        <dbReference type="ARBA" id="ARBA00004196"/>
    </source>
</evidence>
<comment type="similarity">
    <text evidence="2">Belongs to the bacterial solute-binding protein 8 family.</text>
</comment>
<dbReference type="SUPFAM" id="SSF53807">
    <property type="entry name" value="Helical backbone' metal receptor"/>
    <property type="match status" value="1"/>
</dbReference>
<proteinExistence type="inferred from homology"/>
<evidence type="ECO:0000259" key="8">
    <source>
        <dbReference type="PROSITE" id="PS50983"/>
    </source>
</evidence>
<keyword evidence="4 7" id="KW-0732">Signal</keyword>
<sequence>MQMKISRRAFLGTLLGATTLAVAACAQSSQNQNSSASSSSSSSAESSTSPSSSDEQRIVALNTGQLDNLLLLGITPVGVAAAKNSDLIPQFLKDRFSADMDLDSIADCGLRQSPDIEAIANLNPTLICANSRADEEVLNKLRTIAPVVTGEGGGENWKQDLLTIAEAAGQKEKAETLLKSYEDSAAEIAANQPANPPTVSFLRTKDQEFQMYGAQSMAGTVAADCGYARPENQQFTDTAGQDLSAELIAQADADWLFYGMKEGNINPEDTPLWTSLKAVQSNQAIPVDGDSWYLNASLVSAEIILQGLKDNVTV</sequence>
<feature type="domain" description="Fe/B12 periplasmic-binding" evidence="8">
    <location>
        <begin position="57"/>
        <end position="314"/>
    </location>
</feature>
<dbReference type="CDD" id="cd01146">
    <property type="entry name" value="FhuD"/>
    <property type="match status" value="1"/>
</dbReference>
<feature type="compositionally biased region" description="Low complexity" evidence="6">
    <location>
        <begin position="31"/>
        <end position="53"/>
    </location>
</feature>
<dbReference type="EMBL" id="AP009044">
    <property type="protein sequence ID" value="BAF54857.1"/>
    <property type="molecule type" value="Genomic_DNA"/>
</dbReference>
<dbReference type="InterPro" id="IPR051313">
    <property type="entry name" value="Bact_iron-sidero_bind"/>
</dbReference>
<dbReference type="Gene3D" id="3.40.50.1980">
    <property type="entry name" value="Nitrogenase molybdenum iron protein domain"/>
    <property type="match status" value="2"/>
</dbReference>
<gene>
    <name evidence="9" type="ordered locus">cgR_1863</name>
</gene>
<organism evidence="9">
    <name type="scientific">Corynebacterium glutamicum (strain R)</name>
    <dbReference type="NCBI Taxonomy" id="340322"/>
    <lineage>
        <taxon>Bacteria</taxon>
        <taxon>Bacillati</taxon>
        <taxon>Actinomycetota</taxon>
        <taxon>Actinomycetes</taxon>
        <taxon>Mycobacteriales</taxon>
        <taxon>Corynebacteriaceae</taxon>
        <taxon>Corynebacterium</taxon>
    </lineage>
</organism>
<dbReference type="PROSITE" id="PS50983">
    <property type="entry name" value="FE_B12_PBP"/>
    <property type="match status" value="1"/>
</dbReference>
<dbReference type="Pfam" id="PF01497">
    <property type="entry name" value="Peripla_BP_2"/>
    <property type="match status" value="1"/>
</dbReference>
<dbReference type="PROSITE" id="PS51257">
    <property type="entry name" value="PROKAR_LIPOPROTEIN"/>
    <property type="match status" value="1"/>
</dbReference>
<evidence type="ECO:0000256" key="4">
    <source>
        <dbReference type="ARBA" id="ARBA00022729"/>
    </source>
</evidence>
<dbReference type="Proteomes" id="UP000006698">
    <property type="component" value="Chromosome"/>
</dbReference>
<accession>A0AB72VBU1</accession>
<dbReference type="GO" id="GO:0030288">
    <property type="term" value="C:outer membrane-bounded periplasmic space"/>
    <property type="evidence" value="ECO:0007669"/>
    <property type="project" value="TreeGrafter"/>
</dbReference>
<comment type="subcellular location">
    <subcellularLocation>
        <location evidence="1">Cell envelope</location>
    </subcellularLocation>
</comment>
<dbReference type="PANTHER" id="PTHR30532:SF1">
    <property type="entry name" value="IRON(3+)-HYDROXAMATE-BINDING PROTEIN FHUD"/>
    <property type="match status" value="1"/>
</dbReference>
<feature type="chain" id="PRO_5044491707" description="Fe/B12 periplasmic-binding domain-containing protein" evidence="7">
    <location>
        <begin position="24"/>
        <end position="314"/>
    </location>
</feature>
<feature type="signal peptide" evidence="7">
    <location>
        <begin position="1"/>
        <end position="23"/>
    </location>
</feature>
<reference evidence="9" key="1">
    <citation type="journal article" date="2007" name="Microbiology">
        <title>Comparative analysis of the Corynebacterium glutamicum group and complete genome sequence of strain R.</title>
        <authorList>
            <person name="Yukawa H."/>
            <person name="Omumasaba C.A."/>
            <person name="Nonaka H."/>
            <person name="Kos P."/>
            <person name="Okai N."/>
            <person name="Suzuki N."/>
            <person name="Suda M."/>
            <person name="Tsuge Y."/>
            <person name="Watanabe J."/>
            <person name="Ikeda Y."/>
            <person name="Vertes A.A."/>
            <person name="Inui M."/>
        </authorList>
    </citation>
    <scope>NUCLEOTIDE SEQUENCE</scope>
    <source>
        <strain evidence="9">R</strain>
    </source>
</reference>
<dbReference type="PANTHER" id="PTHR30532">
    <property type="entry name" value="IRON III DICITRATE-BINDING PERIPLASMIC PROTEIN"/>
    <property type="match status" value="1"/>
</dbReference>
<dbReference type="PROSITE" id="PS51318">
    <property type="entry name" value="TAT"/>
    <property type="match status" value="1"/>
</dbReference>
<evidence type="ECO:0000256" key="5">
    <source>
        <dbReference type="SAM" id="Coils"/>
    </source>
</evidence>
<keyword evidence="3" id="KW-0813">Transport</keyword>